<dbReference type="EMBL" id="CADIKM010000018">
    <property type="protein sequence ID" value="CAB3793981.1"/>
    <property type="molecule type" value="Genomic_DNA"/>
</dbReference>
<dbReference type="RefSeq" id="WP_175106133.1">
    <property type="nucleotide sequence ID" value="NZ_CADIKM010000018.1"/>
</dbReference>
<feature type="transmembrane region" description="Helical" evidence="2">
    <location>
        <begin position="169"/>
        <end position="190"/>
    </location>
</feature>
<keyword evidence="2" id="KW-1133">Transmembrane helix</keyword>
<organism evidence="3 4">
    <name type="scientific">Pararobbsia alpina</name>
    <dbReference type="NCBI Taxonomy" id="621374"/>
    <lineage>
        <taxon>Bacteria</taxon>
        <taxon>Pseudomonadati</taxon>
        <taxon>Pseudomonadota</taxon>
        <taxon>Betaproteobacteria</taxon>
        <taxon>Burkholderiales</taxon>
        <taxon>Burkholderiaceae</taxon>
        <taxon>Pararobbsia</taxon>
    </lineage>
</organism>
<evidence type="ECO:0000256" key="2">
    <source>
        <dbReference type="SAM" id="Phobius"/>
    </source>
</evidence>
<keyword evidence="2" id="KW-0472">Membrane</keyword>
<keyword evidence="4" id="KW-1185">Reference proteome</keyword>
<gene>
    <name evidence="3" type="ORF">LMG28138_03622</name>
</gene>
<evidence type="ECO:0000256" key="1">
    <source>
        <dbReference type="SAM" id="MobiDB-lite"/>
    </source>
</evidence>
<feature type="transmembrane region" description="Helical" evidence="2">
    <location>
        <begin position="92"/>
        <end position="118"/>
    </location>
</feature>
<keyword evidence="2" id="KW-0812">Transmembrane</keyword>
<feature type="region of interest" description="Disordered" evidence="1">
    <location>
        <begin position="197"/>
        <end position="221"/>
    </location>
</feature>
<sequence length="221" mass="22456">MRILTTEEGLPRVSWGAVIAGVILSLVVYLILGVLGTGIGASLVAPMSQPNPLRGFGFGSGVWIIITTVLAVVTGSYFAGRCAPVLGWLHGLLAWAVTIILVTSAMGSLVGGTASMAADMAAGTAMPSLGQASDAVAQAMNPASAVAAMSDSDRATAEAAARTVARASWFSFAALIVGGIIAVTAGNLGFRHRPLFEDAGGDTDSDPTLHGAVRTERLRHP</sequence>
<evidence type="ECO:0000313" key="4">
    <source>
        <dbReference type="Proteomes" id="UP000494115"/>
    </source>
</evidence>
<reference evidence="3 4" key="1">
    <citation type="submission" date="2020-04" db="EMBL/GenBank/DDBJ databases">
        <authorList>
            <person name="De Canck E."/>
        </authorList>
    </citation>
    <scope>NUCLEOTIDE SEQUENCE [LARGE SCALE GENOMIC DNA]</scope>
    <source>
        <strain evidence="3 4">LMG 28138</strain>
    </source>
</reference>
<dbReference type="AlphaFoldDB" id="A0A6S7BK27"/>
<dbReference type="Proteomes" id="UP000494115">
    <property type="component" value="Unassembled WGS sequence"/>
</dbReference>
<name>A0A6S7BK27_9BURK</name>
<feature type="transmembrane region" description="Helical" evidence="2">
    <location>
        <begin position="12"/>
        <end position="36"/>
    </location>
</feature>
<proteinExistence type="predicted"/>
<evidence type="ECO:0000313" key="3">
    <source>
        <dbReference type="EMBL" id="CAB3793981.1"/>
    </source>
</evidence>
<protein>
    <submittedName>
        <fullName evidence="3">Uncharacterized protein</fullName>
    </submittedName>
</protein>
<accession>A0A6S7BK27</accession>
<feature type="transmembrane region" description="Helical" evidence="2">
    <location>
        <begin position="56"/>
        <end position="80"/>
    </location>
</feature>